<dbReference type="Proteomes" id="UP001605036">
    <property type="component" value="Unassembled WGS sequence"/>
</dbReference>
<dbReference type="Pfam" id="PF11817">
    <property type="entry name" value="Foie-gras_1"/>
    <property type="match status" value="1"/>
</dbReference>
<evidence type="ECO:0000256" key="1">
    <source>
        <dbReference type="SAM" id="MobiDB-lite"/>
    </source>
</evidence>
<keyword evidence="4" id="KW-1185">Reference proteome</keyword>
<dbReference type="AlphaFoldDB" id="A0ABD1XEP2"/>
<comment type="caution">
    <text evidence="3">The sequence shown here is derived from an EMBL/GenBank/DDBJ whole genome shotgun (WGS) entry which is preliminary data.</text>
</comment>
<dbReference type="PANTHER" id="PTHR14374">
    <property type="entry name" value="FOIE GRAS"/>
    <property type="match status" value="1"/>
</dbReference>
<evidence type="ECO:0000313" key="4">
    <source>
        <dbReference type="Proteomes" id="UP001605036"/>
    </source>
</evidence>
<gene>
    <name evidence="3" type="ORF">R1flu_025983</name>
</gene>
<organism evidence="3 4">
    <name type="scientific">Riccia fluitans</name>
    <dbReference type="NCBI Taxonomy" id="41844"/>
    <lineage>
        <taxon>Eukaryota</taxon>
        <taxon>Viridiplantae</taxon>
        <taxon>Streptophyta</taxon>
        <taxon>Embryophyta</taxon>
        <taxon>Marchantiophyta</taxon>
        <taxon>Marchantiopsida</taxon>
        <taxon>Marchantiidae</taxon>
        <taxon>Marchantiales</taxon>
        <taxon>Ricciaceae</taxon>
        <taxon>Riccia</taxon>
    </lineage>
</organism>
<evidence type="ECO:0000313" key="3">
    <source>
        <dbReference type="EMBL" id="KAL2607410.1"/>
    </source>
</evidence>
<reference evidence="3 4" key="1">
    <citation type="submission" date="2024-09" db="EMBL/GenBank/DDBJ databases">
        <title>Chromosome-scale assembly of Riccia fluitans.</title>
        <authorList>
            <person name="Paukszto L."/>
            <person name="Sawicki J."/>
            <person name="Karawczyk K."/>
            <person name="Piernik-Szablinska J."/>
            <person name="Szczecinska M."/>
            <person name="Mazdziarz M."/>
        </authorList>
    </citation>
    <scope>NUCLEOTIDE SEQUENCE [LARGE SCALE GENOMIC DNA]</scope>
    <source>
        <strain evidence="3">Rf_01</strain>
        <tissue evidence="3">Aerial parts of the thallus</tissue>
    </source>
</reference>
<dbReference type="PANTHER" id="PTHR14374:SF0">
    <property type="entry name" value="TRAFFICKING PROTEIN PARTICLE COMPLEX SUBUNIT 11"/>
    <property type="match status" value="1"/>
</dbReference>
<proteinExistence type="predicted"/>
<name>A0ABD1XEP2_9MARC</name>
<feature type="domain" description="Trafficking protein particle complex subunit 11" evidence="2">
    <location>
        <begin position="255"/>
        <end position="529"/>
    </location>
</feature>
<dbReference type="SUPFAM" id="SSF48452">
    <property type="entry name" value="TPR-like"/>
    <property type="match status" value="1"/>
</dbReference>
<accession>A0ABD1XEP2</accession>
<protein>
    <recommendedName>
        <fullName evidence="2">Trafficking protein particle complex subunit 11 domain-containing protein</fullName>
    </recommendedName>
</protein>
<dbReference type="InterPro" id="IPR011990">
    <property type="entry name" value="TPR-like_helical_dom_sf"/>
</dbReference>
<dbReference type="Gene3D" id="1.25.40.10">
    <property type="entry name" value="Tetratricopeptide repeat domain"/>
    <property type="match status" value="1"/>
</dbReference>
<dbReference type="EMBL" id="JBHFFA010000008">
    <property type="protein sequence ID" value="KAL2607410.1"/>
    <property type="molecule type" value="Genomic_DNA"/>
</dbReference>
<sequence>MDQYPEELRTPPMPLVALVGMPELHSAISLSLHTEQLPLNTLAIPDISKISIIGGKEKKPVDARMPPPVGILKADWLAKHRTRSPAVLAVLLSCEQVYGDPAQWLQVCSNIDMIKGVIRGRNIKLVLAVVQPSVVGEMNEDRLTALRKRAEIDAKNCLTFITHDPGELKRSLLRLGNVMGELASMYYRDEGRRVKLRIEKRAYSSTELSVRYNFKVAVYAEFRRDWVTALKFYETAYSLLQEVITAHMDLQPVQRIVELKAVAEQLHFKISTLLLHSGKESEAVKWFRQHIVWYKRLVGPPEGAFLHWAWVCKQFQVFAELLDNSLATASPVTAGTPSPGPPVTDRELQPGYYLQIAASYMVLRRRCFESAFATFEAFEEEGAVDVLAGPREEIGPPLYVGQAPRLLKRGSTVDLQSPTEAEFMRHVIAVEKNFAHTNAAIDLLTRAHEHFKKIQAFRMIYQLGSEMGREYFNAREYEKAKRLFDSVAEMYRKESWVSILGATLGYLRECARQLGLLQEYIEYALELASLPIPATFGPDGQHTVISGPEVGPAGPLGQFQREQVHREVIGLLQGATSVLPAREGETGMAVTAEQPVALEIDLVSPLRICLSAYVAFHEQIVKPGVKTTLTLSLLTHLPLSLRLLELEVHFSQPQCSFILRSSGYAVPENRLSNGQGEPSESIPIRNDDDLELQPSKWKRFTVDILPEQSGKLECLAVVARVGPVATIRCQVEGPATQNGIFLWMYEPGLDTSPVKDSSLAYFGQKILQVEEAEPLVHVELSASGPALVGETFPVRILVTSKGHPVIGGELDVYLGAPNPAPAATPRSTSPVASSTGPGSAEILRAGAERDSKPYLKFVGPLQVPPLDPDEEWTTTVYVRWSEPKAVNLMVLLGYQTKENLISDLAGSPSPRLRVQKSLCLLSEESLDISYQYVAPFRRDSLLAGGLASEQTKPTIALPLDEASIFVVTVKNSSSLKVNLHSIDVVERDVEVCSVRKAGTRGDIGSVRLSPDEVFTQLFHVRPLVASSAVDIGAIEISWSREQTVGNANSSPDIPVGISQGFADPITRHFNLSPVLVESPPLTVTFDCPPYAFLGLPFMCSMNIQNTTTSLQEVSFSVFDTQSFIFSGAHSDTLSILPKSTYALSYKLVPIAAGMQQLPQVRFTSTRYNAGFQPSSLSTQLFIYPSSHGVDPQKMKQPALGNPGIPLVS</sequence>
<evidence type="ECO:0000259" key="2">
    <source>
        <dbReference type="Pfam" id="PF11817"/>
    </source>
</evidence>
<dbReference type="InterPro" id="IPR021773">
    <property type="entry name" value="TPC11"/>
</dbReference>
<feature type="region of interest" description="Disordered" evidence="1">
    <location>
        <begin position="1188"/>
        <end position="1208"/>
    </location>
</feature>